<name>A0A5N7A6R3_9EURO</name>
<keyword evidence="2" id="KW-1185">Reference proteome</keyword>
<reference evidence="1 2" key="1">
    <citation type="submission" date="2019-04" db="EMBL/GenBank/DDBJ databases">
        <title>Friends and foes A comparative genomics studyof 23 Aspergillus species from section Flavi.</title>
        <authorList>
            <consortium name="DOE Joint Genome Institute"/>
            <person name="Kjaerbolling I."/>
            <person name="Vesth T."/>
            <person name="Frisvad J.C."/>
            <person name="Nybo J.L."/>
            <person name="Theobald S."/>
            <person name="Kildgaard S."/>
            <person name="Isbrandt T."/>
            <person name="Kuo A."/>
            <person name="Sato A."/>
            <person name="Lyhne E.K."/>
            <person name="Kogle M.E."/>
            <person name="Wiebenga A."/>
            <person name="Kun R.S."/>
            <person name="Lubbers R.J."/>
            <person name="Makela M.R."/>
            <person name="Barry K."/>
            <person name="Chovatia M."/>
            <person name="Clum A."/>
            <person name="Daum C."/>
            <person name="Haridas S."/>
            <person name="He G."/>
            <person name="LaButti K."/>
            <person name="Lipzen A."/>
            <person name="Mondo S."/>
            <person name="Riley R."/>
            <person name="Salamov A."/>
            <person name="Simmons B.A."/>
            <person name="Magnuson J.K."/>
            <person name="Henrissat B."/>
            <person name="Mortensen U.H."/>
            <person name="Larsen T.O."/>
            <person name="Devries R.P."/>
            <person name="Grigoriev I.V."/>
            <person name="Machida M."/>
            <person name="Baker S.E."/>
            <person name="Andersen M.R."/>
        </authorList>
    </citation>
    <scope>NUCLEOTIDE SEQUENCE [LARGE SCALE GENOMIC DNA]</scope>
    <source>
        <strain evidence="1 2">CBS 763.97</strain>
    </source>
</reference>
<dbReference type="AlphaFoldDB" id="A0A5N7A6R3"/>
<evidence type="ECO:0000313" key="1">
    <source>
        <dbReference type="EMBL" id="KAE8364230.1"/>
    </source>
</evidence>
<organism evidence="1 2">
    <name type="scientific">Aspergillus caelatus</name>
    <dbReference type="NCBI Taxonomy" id="61420"/>
    <lineage>
        <taxon>Eukaryota</taxon>
        <taxon>Fungi</taxon>
        <taxon>Dikarya</taxon>
        <taxon>Ascomycota</taxon>
        <taxon>Pezizomycotina</taxon>
        <taxon>Eurotiomycetes</taxon>
        <taxon>Eurotiomycetidae</taxon>
        <taxon>Eurotiales</taxon>
        <taxon>Aspergillaceae</taxon>
        <taxon>Aspergillus</taxon>
        <taxon>Aspergillus subgen. Circumdati</taxon>
    </lineage>
</organism>
<sequence>MIFITKNCLLLTSPSASLQRYPSHQRLRQPRYHLNLARFNFRSTTPRSLSSVPIASFIMAGLTCGSPFPTSQSNATP</sequence>
<feature type="non-terminal residue" evidence="1">
    <location>
        <position position="77"/>
    </location>
</feature>
<gene>
    <name evidence="1" type="ORF">BDV27DRAFT_128777</name>
</gene>
<protein>
    <submittedName>
        <fullName evidence="1">Uncharacterized protein</fullName>
    </submittedName>
</protein>
<dbReference type="GeneID" id="43651497"/>
<dbReference type="Proteomes" id="UP000326268">
    <property type="component" value="Unassembled WGS sequence"/>
</dbReference>
<dbReference type="RefSeq" id="XP_031927311.1">
    <property type="nucleotide sequence ID" value="XM_032067051.1"/>
</dbReference>
<evidence type="ECO:0000313" key="2">
    <source>
        <dbReference type="Proteomes" id="UP000326268"/>
    </source>
</evidence>
<proteinExistence type="predicted"/>
<accession>A0A5N7A6R3</accession>
<dbReference type="EMBL" id="ML737656">
    <property type="protein sequence ID" value="KAE8364230.1"/>
    <property type="molecule type" value="Genomic_DNA"/>
</dbReference>